<dbReference type="InterPro" id="IPR002213">
    <property type="entry name" value="UDP_glucos_trans"/>
</dbReference>
<reference evidence="6 7" key="1">
    <citation type="submission" date="2018-09" db="EMBL/GenBank/DDBJ databases">
        <title>Nocardia yunnanensis sp. nov., an actinomycete isolated from a soil sample.</title>
        <authorList>
            <person name="Zhang J."/>
        </authorList>
    </citation>
    <scope>NUCLEOTIDE SEQUENCE [LARGE SCALE GENOMIC DNA]</scope>
    <source>
        <strain evidence="6 7">CFHS0054</strain>
    </source>
</reference>
<accession>A0A386ZLR3</accession>
<dbReference type="PANTHER" id="PTHR48050">
    <property type="entry name" value="STEROL 3-BETA-GLUCOSYLTRANSFERASE"/>
    <property type="match status" value="1"/>
</dbReference>
<dbReference type="Gene3D" id="3.40.50.2000">
    <property type="entry name" value="Glycogen Phosphorylase B"/>
    <property type="match status" value="2"/>
</dbReference>
<dbReference type="SUPFAM" id="SSF53756">
    <property type="entry name" value="UDP-Glycosyltransferase/glycogen phosphorylase"/>
    <property type="match status" value="1"/>
</dbReference>
<organism evidence="6 7">
    <name type="scientific">Nocardia yunnanensis</name>
    <dbReference type="NCBI Taxonomy" id="2382165"/>
    <lineage>
        <taxon>Bacteria</taxon>
        <taxon>Bacillati</taxon>
        <taxon>Actinomycetota</taxon>
        <taxon>Actinomycetes</taxon>
        <taxon>Mycobacteriales</taxon>
        <taxon>Nocardiaceae</taxon>
        <taxon>Nocardia</taxon>
    </lineage>
</organism>
<evidence type="ECO:0000256" key="3">
    <source>
        <dbReference type="ARBA" id="ARBA00022679"/>
    </source>
</evidence>
<keyword evidence="3" id="KW-0808">Transferase</keyword>
<dbReference type="PANTHER" id="PTHR48050:SF13">
    <property type="entry name" value="STEROL 3-BETA-GLUCOSYLTRANSFERASE UGT80A2"/>
    <property type="match status" value="1"/>
</dbReference>
<evidence type="ECO:0000313" key="7">
    <source>
        <dbReference type="Proteomes" id="UP000267164"/>
    </source>
</evidence>
<feature type="domain" description="Erythromycin biosynthesis protein CIII-like N-terminal" evidence="5">
    <location>
        <begin position="24"/>
        <end position="207"/>
    </location>
</feature>
<dbReference type="Pfam" id="PF06722">
    <property type="entry name" value="EryCIII-like_C"/>
    <property type="match status" value="1"/>
</dbReference>
<dbReference type="AlphaFoldDB" id="A0A386ZLR3"/>
<dbReference type="GO" id="GO:0008194">
    <property type="term" value="F:UDP-glycosyltransferase activity"/>
    <property type="evidence" value="ECO:0007669"/>
    <property type="project" value="InterPro"/>
</dbReference>
<keyword evidence="2" id="KW-0328">Glycosyltransferase</keyword>
<dbReference type="GO" id="GO:0016758">
    <property type="term" value="F:hexosyltransferase activity"/>
    <property type="evidence" value="ECO:0007669"/>
    <property type="project" value="UniProtKB-ARBA"/>
</dbReference>
<dbReference type="Proteomes" id="UP000267164">
    <property type="component" value="Chromosome"/>
</dbReference>
<dbReference type="InterPro" id="IPR010610">
    <property type="entry name" value="EryCIII-like_C"/>
</dbReference>
<evidence type="ECO:0000256" key="2">
    <source>
        <dbReference type="ARBA" id="ARBA00022676"/>
    </source>
</evidence>
<evidence type="ECO:0000313" key="6">
    <source>
        <dbReference type="EMBL" id="AYF78396.1"/>
    </source>
</evidence>
<feature type="domain" description="Erythromycin biosynthesis protein CIII-like C-terminal" evidence="4">
    <location>
        <begin position="223"/>
        <end position="361"/>
    </location>
</feature>
<dbReference type="InterPro" id="IPR048284">
    <property type="entry name" value="EryCIII-like_N"/>
</dbReference>
<dbReference type="CDD" id="cd03784">
    <property type="entry name" value="GT1_Gtf-like"/>
    <property type="match status" value="1"/>
</dbReference>
<dbReference type="GO" id="GO:0017000">
    <property type="term" value="P:antibiotic biosynthetic process"/>
    <property type="evidence" value="ECO:0007669"/>
    <property type="project" value="UniProtKB-ARBA"/>
</dbReference>
<evidence type="ECO:0000259" key="4">
    <source>
        <dbReference type="Pfam" id="PF06722"/>
    </source>
</evidence>
<dbReference type="Pfam" id="PF21036">
    <property type="entry name" value="EryCIII-like_N"/>
    <property type="match status" value="1"/>
</dbReference>
<keyword evidence="7" id="KW-1185">Reference proteome</keyword>
<sequence>MRVLFIATPLIGHAFPMLPLALHLRAAGHEVMLGSGDDVVAVLRERLPTVTVADPMSVRVPLRALALHPIAARNAIVGSADPAVAARVFAPVNEGMRSRVRALTEHFAPDLIVHEPFAAVAAIAAAESKTPAVLHNVGLDHGERVCAGLLERLSAPQVRDATALSIAPPSIVSIPGRPMQYVPFSTNGPPMPDWLTGRADRPRILVTRSTMLGDRATPFLRSVVRAAPAVDAEFVIVRPDDGVTRRATLPPNIRTIGWTVLSDALRTCDAMINHGGAGSVYAALRAGLPQILAPDTGDRGWNAKLVQERGCGLSVPPRRITVARITRLITDPALATAAREVAAEMAAMPTLDEIAADLETLAHFPRT</sequence>
<evidence type="ECO:0000259" key="5">
    <source>
        <dbReference type="Pfam" id="PF21036"/>
    </source>
</evidence>
<dbReference type="EMBL" id="CP032568">
    <property type="protein sequence ID" value="AYF78396.1"/>
    <property type="molecule type" value="Genomic_DNA"/>
</dbReference>
<gene>
    <name evidence="6" type="ORF">D7D52_36340</name>
</gene>
<dbReference type="InterPro" id="IPR050426">
    <property type="entry name" value="Glycosyltransferase_28"/>
</dbReference>
<comment type="similarity">
    <text evidence="1">Belongs to the glycosyltransferase 28 family.</text>
</comment>
<name>A0A386ZLR3_9NOCA</name>
<dbReference type="KEGG" id="nyu:D7D52_36340"/>
<proteinExistence type="inferred from homology"/>
<dbReference type="RefSeq" id="WP_120743479.1">
    <property type="nucleotide sequence ID" value="NZ_CP032568.1"/>
</dbReference>
<dbReference type="OrthoDB" id="5488434at2"/>
<protein>
    <submittedName>
        <fullName evidence="6">DUF1205 domain-containing protein</fullName>
    </submittedName>
</protein>
<evidence type="ECO:0000256" key="1">
    <source>
        <dbReference type="ARBA" id="ARBA00006962"/>
    </source>
</evidence>